<reference evidence="2 3" key="1">
    <citation type="submission" date="2024-03" db="EMBL/GenBank/DDBJ databases">
        <title>Human intestinal bacterial collection.</title>
        <authorList>
            <person name="Pauvert C."/>
            <person name="Hitch T.C.A."/>
            <person name="Clavel T."/>
        </authorList>
    </citation>
    <scope>NUCLEOTIDE SEQUENCE [LARGE SCALE GENOMIC DNA]</scope>
    <source>
        <strain evidence="2 3">CLA-AA-H185</strain>
    </source>
</reference>
<accession>A0ABV1HC32</accession>
<feature type="transmembrane region" description="Helical" evidence="1">
    <location>
        <begin position="6"/>
        <end position="26"/>
    </location>
</feature>
<evidence type="ECO:0000313" key="2">
    <source>
        <dbReference type="EMBL" id="MEQ2557278.1"/>
    </source>
</evidence>
<organism evidence="2 3">
    <name type="scientific">Maccoyibacter intestinihominis</name>
    <dbReference type="NCBI Taxonomy" id="3133499"/>
    <lineage>
        <taxon>Bacteria</taxon>
        <taxon>Bacillati</taxon>
        <taxon>Bacillota</taxon>
        <taxon>Clostridia</taxon>
        <taxon>Lachnospirales</taxon>
        <taxon>Lachnospiraceae</taxon>
        <taxon>Maccoyibacter</taxon>
    </lineage>
</organism>
<evidence type="ECO:0000313" key="3">
    <source>
        <dbReference type="Proteomes" id="UP001454489"/>
    </source>
</evidence>
<proteinExistence type="predicted"/>
<dbReference type="Proteomes" id="UP001454489">
    <property type="component" value="Unassembled WGS sequence"/>
</dbReference>
<evidence type="ECO:0000256" key="1">
    <source>
        <dbReference type="SAM" id="Phobius"/>
    </source>
</evidence>
<name>A0ABV1HC32_9FIRM</name>
<sequence length="105" mass="12276">MSAVLEWLKTFLMLYFFLTLILYLVPKKSYQKYLQFAVKMILLVVVFLPLLNRVSSGVDFFSLVEEFETYKAESGLTDMEGLEGLQNGYVEERSGYYQEHYGESE</sequence>
<dbReference type="InterPro" id="IPR014245">
    <property type="entry name" value="Spore_III_AF"/>
</dbReference>
<dbReference type="RefSeq" id="WP_177962024.1">
    <property type="nucleotide sequence ID" value="NZ_JBBMEX010000004.1"/>
</dbReference>
<dbReference type="EMBL" id="JBBMEX010000004">
    <property type="protein sequence ID" value="MEQ2557278.1"/>
    <property type="molecule type" value="Genomic_DNA"/>
</dbReference>
<comment type="caution">
    <text evidence="2">The sequence shown here is derived from an EMBL/GenBank/DDBJ whole genome shotgun (WGS) entry which is preliminary data.</text>
</comment>
<keyword evidence="3" id="KW-1185">Reference proteome</keyword>
<feature type="transmembrane region" description="Helical" evidence="1">
    <location>
        <begin position="33"/>
        <end position="51"/>
    </location>
</feature>
<keyword evidence="1" id="KW-1133">Transmembrane helix</keyword>
<gene>
    <name evidence="2" type="ORF">WMO43_05215</name>
</gene>
<dbReference type="Pfam" id="PF09581">
    <property type="entry name" value="Spore_III_AF"/>
    <property type="match status" value="1"/>
</dbReference>
<keyword evidence="1" id="KW-0812">Transmembrane</keyword>
<keyword evidence="1" id="KW-0472">Membrane</keyword>
<protein>
    <submittedName>
        <fullName evidence="2">Stage III sporulation protein AF</fullName>
    </submittedName>
</protein>